<name>A0A9D3Y426_DREPO</name>
<protein>
    <submittedName>
        <fullName evidence="1">Uncharacterized protein</fullName>
    </submittedName>
</protein>
<dbReference type="AlphaFoldDB" id="A0A9D3Y426"/>
<dbReference type="EMBL" id="JAIWYP010000034">
    <property type="protein sequence ID" value="KAH3691554.1"/>
    <property type="molecule type" value="Genomic_DNA"/>
</dbReference>
<sequence length="64" mass="7137">MQGGDYQPLAARGQLGSEYDRIADRDVLPREYVDVEITETSLQSDVPQYMAPLAAMTMVTKTKD</sequence>
<keyword evidence="2" id="KW-1185">Reference proteome</keyword>
<comment type="caution">
    <text evidence="1">The sequence shown here is derived from an EMBL/GenBank/DDBJ whole genome shotgun (WGS) entry which is preliminary data.</text>
</comment>
<accession>A0A9D3Y426</accession>
<dbReference type="Proteomes" id="UP000828390">
    <property type="component" value="Unassembled WGS sequence"/>
</dbReference>
<reference evidence="1" key="2">
    <citation type="submission" date="2020-11" db="EMBL/GenBank/DDBJ databases">
        <authorList>
            <person name="McCartney M.A."/>
            <person name="Auch B."/>
            <person name="Kono T."/>
            <person name="Mallez S."/>
            <person name="Becker A."/>
            <person name="Gohl D.M."/>
            <person name="Silverstein K.A.T."/>
            <person name="Koren S."/>
            <person name="Bechman K.B."/>
            <person name="Herman A."/>
            <person name="Abrahante J.E."/>
            <person name="Garbe J."/>
        </authorList>
    </citation>
    <scope>NUCLEOTIDE SEQUENCE</scope>
    <source>
        <strain evidence="1">Duluth1</strain>
        <tissue evidence="1">Whole animal</tissue>
    </source>
</reference>
<reference evidence="1" key="1">
    <citation type="journal article" date="2019" name="bioRxiv">
        <title>The Genome of the Zebra Mussel, Dreissena polymorpha: A Resource for Invasive Species Research.</title>
        <authorList>
            <person name="McCartney M.A."/>
            <person name="Auch B."/>
            <person name="Kono T."/>
            <person name="Mallez S."/>
            <person name="Zhang Y."/>
            <person name="Obille A."/>
            <person name="Becker A."/>
            <person name="Abrahante J.E."/>
            <person name="Garbe J."/>
            <person name="Badalamenti J.P."/>
            <person name="Herman A."/>
            <person name="Mangelson H."/>
            <person name="Liachko I."/>
            <person name="Sullivan S."/>
            <person name="Sone E.D."/>
            <person name="Koren S."/>
            <person name="Silverstein K.A.T."/>
            <person name="Beckman K.B."/>
            <person name="Gohl D.M."/>
        </authorList>
    </citation>
    <scope>NUCLEOTIDE SEQUENCE</scope>
    <source>
        <strain evidence="1">Duluth1</strain>
        <tissue evidence="1">Whole animal</tissue>
    </source>
</reference>
<evidence type="ECO:0000313" key="2">
    <source>
        <dbReference type="Proteomes" id="UP000828390"/>
    </source>
</evidence>
<gene>
    <name evidence="1" type="ORF">DPMN_190797</name>
</gene>
<organism evidence="1 2">
    <name type="scientific">Dreissena polymorpha</name>
    <name type="common">Zebra mussel</name>
    <name type="synonym">Mytilus polymorpha</name>
    <dbReference type="NCBI Taxonomy" id="45954"/>
    <lineage>
        <taxon>Eukaryota</taxon>
        <taxon>Metazoa</taxon>
        <taxon>Spiralia</taxon>
        <taxon>Lophotrochozoa</taxon>
        <taxon>Mollusca</taxon>
        <taxon>Bivalvia</taxon>
        <taxon>Autobranchia</taxon>
        <taxon>Heteroconchia</taxon>
        <taxon>Euheterodonta</taxon>
        <taxon>Imparidentia</taxon>
        <taxon>Neoheterodontei</taxon>
        <taxon>Myida</taxon>
        <taxon>Dreissenoidea</taxon>
        <taxon>Dreissenidae</taxon>
        <taxon>Dreissena</taxon>
    </lineage>
</organism>
<evidence type="ECO:0000313" key="1">
    <source>
        <dbReference type="EMBL" id="KAH3691554.1"/>
    </source>
</evidence>
<proteinExistence type="predicted"/>